<proteinExistence type="predicted"/>
<dbReference type="Pfam" id="PF04350">
    <property type="entry name" value="PilO"/>
    <property type="match status" value="1"/>
</dbReference>
<keyword evidence="1" id="KW-0175">Coiled coil</keyword>
<dbReference type="Gene3D" id="1.10.287.540">
    <property type="entry name" value="Helix hairpin bin"/>
    <property type="match status" value="1"/>
</dbReference>
<feature type="coiled-coil region" evidence="1">
    <location>
        <begin position="63"/>
        <end position="90"/>
    </location>
</feature>
<organism evidence="3">
    <name type="scientific">Kingella negevensis</name>
    <dbReference type="NCBI Taxonomy" id="1522312"/>
    <lineage>
        <taxon>Bacteria</taxon>
        <taxon>Pseudomonadati</taxon>
        <taxon>Pseudomonadota</taxon>
        <taxon>Betaproteobacteria</taxon>
        <taxon>Neisseriales</taxon>
        <taxon>Neisseriaceae</taxon>
        <taxon>Kingella</taxon>
    </lineage>
</organism>
<dbReference type="InterPro" id="IPR007445">
    <property type="entry name" value="PilO"/>
</dbReference>
<evidence type="ECO:0000313" key="5">
    <source>
        <dbReference type="Proteomes" id="UP000215450"/>
    </source>
</evidence>
<dbReference type="RefSeq" id="WP_032137022.1">
    <property type="nucleotide sequence ID" value="NZ_CCNJ01000042.1"/>
</dbReference>
<dbReference type="GeneID" id="83625747"/>
<dbReference type="GO" id="GO:0043107">
    <property type="term" value="P:type IV pilus-dependent motility"/>
    <property type="evidence" value="ECO:0007669"/>
    <property type="project" value="InterPro"/>
</dbReference>
<accession>A0A238HFK9</accession>
<keyword evidence="2" id="KW-0472">Membrane</keyword>
<protein>
    <submittedName>
        <fullName evidence="3">Pilus assembly protein, PilO</fullName>
    </submittedName>
</protein>
<reference evidence="3" key="1">
    <citation type="submission" date="2017-05" db="EMBL/GenBank/DDBJ databases">
        <authorList>
            <person name="Song R."/>
            <person name="Chenine A.L."/>
            <person name="Ruprecht R.M."/>
        </authorList>
    </citation>
    <scope>NUCLEOTIDE SEQUENCE</scope>
    <source>
        <strain evidence="3">Kingella_eburonensis</strain>
    </source>
</reference>
<dbReference type="AlphaFoldDB" id="A0A238HFK9"/>
<reference evidence="4 5" key="2">
    <citation type="submission" date="2017-06" db="EMBL/GenBank/DDBJ databases">
        <authorList>
            <person name="Kim H.J."/>
            <person name="Triplett B.A."/>
        </authorList>
    </citation>
    <scope>NUCLEOTIDE SEQUENCE [LARGE SCALE GENOMIC DNA]</scope>
    <source>
        <strain evidence="4">Kingella_eburonensis</strain>
    </source>
</reference>
<dbReference type="PANTHER" id="PTHR39555:SF1">
    <property type="entry name" value="TYPE IV PILUS INNER MEMBRANE COMPONENT PILO"/>
    <property type="match status" value="1"/>
</dbReference>
<keyword evidence="2" id="KW-1133">Transmembrane helix</keyword>
<name>A0A238HFK9_9NEIS</name>
<feature type="transmembrane region" description="Helical" evidence="2">
    <location>
        <begin position="20"/>
        <end position="39"/>
    </location>
</feature>
<sequence>MNLNEIDFKKLHLQNKPIQFLMALILAVVIVVLGYFGLFQAQWEEYQSTVAKEAELKSDYEKKSAQAANLDNLKKELVDIEASIEVLIKQLPTSEEIPTLIQELHQAAAKNGLTMNSVTPEAKVIEKPIERLPFAISVTGNYSNVAQFVRDVGSMSRIVTLSNINITKSEQNGEGSKLTFTATANTYKAMNLTDTASSASAASKPANNADE</sequence>
<evidence type="ECO:0000256" key="2">
    <source>
        <dbReference type="SAM" id="Phobius"/>
    </source>
</evidence>
<evidence type="ECO:0000256" key="1">
    <source>
        <dbReference type="SAM" id="Coils"/>
    </source>
</evidence>
<dbReference type="PIRSF" id="PIRSF016482">
    <property type="entry name" value="PilO"/>
    <property type="match status" value="1"/>
</dbReference>
<dbReference type="GO" id="GO:0043683">
    <property type="term" value="P:type IV pilus assembly"/>
    <property type="evidence" value="ECO:0007669"/>
    <property type="project" value="InterPro"/>
</dbReference>
<gene>
    <name evidence="4" type="ORF">KEBURONENSIS_00793</name>
    <name evidence="3" type="ORF">KEBURONENSIS_00972</name>
</gene>
<dbReference type="EMBL" id="FXUV02000012">
    <property type="protein sequence ID" value="SNB60942.1"/>
    <property type="molecule type" value="Genomic_DNA"/>
</dbReference>
<dbReference type="EMBL" id="FXUV01000012">
    <property type="protein sequence ID" value="SMQ11966.1"/>
    <property type="molecule type" value="Genomic_DNA"/>
</dbReference>
<keyword evidence="5" id="KW-1185">Reference proteome</keyword>
<keyword evidence="2" id="KW-0812">Transmembrane</keyword>
<dbReference type="Proteomes" id="UP000215450">
    <property type="component" value="Unassembled WGS sequence"/>
</dbReference>
<evidence type="ECO:0000313" key="4">
    <source>
        <dbReference type="EMBL" id="SNB60942.1"/>
    </source>
</evidence>
<dbReference type="STRING" id="1522312.GCA_900177895_01651"/>
<dbReference type="OrthoDB" id="9802133at2"/>
<dbReference type="InterPro" id="IPR014717">
    <property type="entry name" value="Transl_elong_EF1B/ribsomal_bS6"/>
</dbReference>
<evidence type="ECO:0000313" key="3">
    <source>
        <dbReference type="EMBL" id="SMQ11966.1"/>
    </source>
</evidence>
<dbReference type="PANTHER" id="PTHR39555">
    <property type="entry name" value="FIMBRIAL ASSEMBLY PROTEIN PILO-LIKE PROTEIN-RELATED"/>
    <property type="match status" value="1"/>
</dbReference>
<dbReference type="Gene3D" id="3.30.70.60">
    <property type="match status" value="1"/>
</dbReference>